<reference evidence="2" key="2">
    <citation type="submission" date="2025-08" db="UniProtKB">
        <authorList>
            <consortium name="Ensembl"/>
        </authorList>
    </citation>
    <scope>IDENTIFICATION</scope>
</reference>
<dbReference type="Ensembl" id="ENSSFAT00005033911.1">
    <property type="protein sequence ID" value="ENSSFAP00005032756.1"/>
    <property type="gene ID" value="ENSSFAG00005016598.1"/>
</dbReference>
<feature type="compositionally biased region" description="Polar residues" evidence="1">
    <location>
        <begin position="89"/>
        <end position="99"/>
    </location>
</feature>
<protein>
    <recommendedName>
        <fullName evidence="4">Purkinje cell protein 2</fullName>
    </recommendedName>
</protein>
<dbReference type="InterPro" id="IPR003109">
    <property type="entry name" value="GoLoco_motif"/>
</dbReference>
<proteinExistence type="predicted"/>
<dbReference type="AlphaFoldDB" id="A0A672HU04"/>
<dbReference type="InterPro" id="IPR011990">
    <property type="entry name" value="TPR-like_helical_dom_sf"/>
</dbReference>
<keyword evidence="3" id="KW-1185">Reference proteome</keyword>
<sequence>MDDQRCSLPQVSTCSASADQDKFLTIMSHSQRGRMDEQRCVLNPSPQCSPKQSEKFFNLLANSQGRRLDDQRVTLPSLPGIQNGGAQRCTLQPSRSTPASPEHNGSALNNKPVGQ</sequence>
<dbReference type="PANTHER" id="PTHR47503:SF1">
    <property type="entry name" value="PURKINJE CELL PROTEIN 2 HOMOLOG"/>
    <property type="match status" value="1"/>
</dbReference>
<dbReference type="Pfam" id="PF02188">
    <property type="entry name" value="GoLoco"/>
    <property type="match status" value="1"/>
</dbReference>
<dbReference type="SMART" id="SM00390">
    <property type="entry name" value="GoLoco"/>
    <property type="match status" value="2"/>
</dbReference>
<accession>A0A672HU04</accession>
<organism evidence="2 3">
    <name type="scientific">Salarias fasciatus</name>
    <name type="common">Jewelled blenny</name>
    <name type="synonym">Blennius fasciatus</name>
    <dbReference type="NCBI Taxonomy" id="181472"/>
    <lineage>
        <taxon>Eukaryota</taxon>
        <taxon>Metazoa</taxon>
        <taxon>Chordata</taxon>
        <taxon>Craniata</taxon>
        <taxon>Vertebrata</taxon>
        <taxon>Euteleostomi</taxon>
        <taxon>Actinopterygii</taxon>
        <taxon>Neopterygii</taxon>
        <taxon>Teleostei</taxon>
        <taxon>Neoteleostei</taxon>
        <taxon>Acanthomorphata</taxon>
        <taxon>Ovalentaria</taxon>
        <taxon>Blenniimorphae</taxon>
        <taxon>Blenniiformes</taxon>
        <taxon>Blennioidei</taxon>
        <taxon>Blenniidae</taxon>
        <taxon>Salariinae</taxon>
        <taxon>Salarias</taxon>
    </lineage>
</organism>
<evidence type="ECO:0000313" key="3">
    <source>
        <dbReference type="Proteomes" id="UP000472267"/>
    </source>
</evidence>
<name>A0A672HU04_SALFA</name>
<dbReference type="GO" id="GO:0005085">
    <property type="term" value="F:guanyl-nucleotide exchange factor activity"/>
    <property type="evidence" value="ECO:0007669"/>
    <property type="project" value="InterPro"/>
</dbReference>
<evidence type="ECO:0008006" key="4">
    <source>
        <dbReference type="Google" id="ProtNLM"/>
    </source>
</evidence>
<evidence type="ECO:0000313" key="2">
    <source>
        <dbReference type="Ensembl" id="ENSSFAP00005032756.1"/>
    </source>
</evidence>
<feature type="region of interest" description="Disordered" evidence="1">
    <location>
        <begin position="75"/>
        <end position="115"/>
    </location>
</feature>
<dbReference type="Proteomes" id="UP000472267">
    <property type="component" value="Chromosome 4"/>
</dbReference>
<dbReference type="PANTHER" id="PTHR47503">
    <property type="entry name" value="PURKINJE CELL PROTEIN 2"/>
    <property type="match status" value="1"/>
</dbReference>
<dbReference type="Gene3D" id="1.25.40.10">
    <property type="entry name" value="Tetratricopeptide repeat domain"/>
    <property type="match status" value="1"/>
</dbReference>
<reference evidence="2" key="1">
    <citation type="submission" date="2019-06" db="EMBL/GenBank/DDBJ databases">
        <authorList>
            <consortium name="Wellcome Sanger Institute Data Sharing"/>
        </authorList>
    </citation>
    <scope>NUCLEOTIDE SEQUENCE [LARGE SCALE GENOMIC DNA]</scope>
</reference>
<evidence type="ECO:0000256" key="1">
    <source>
        <dbReference type="SAM" id="MobiDB-lite"/>
    </source>
</evidence>
<dbReference type="PROSITE" id="PS50877">
    <property type="entry name" value="GOLOCO"/>
    <property type="match status" value="1"/>
</dbReference>
<dbReference type="InterPro" id="IPR042168">
    <property type="entry name" value="Pcp2"/>
</dbReference>
<reference evidence="2" key="3">
    <citation type="submission" date="2025-09" db="UniProtKB">
        <authorList>
            <consortium name="Ensembl"/>
        </authorList>
    </citation>
    <scope>IDENTIFICATION</scope>
</reference>